<gene>
    <name evidence="2" type="ORF">Q3M24_14710</name>
</gene>
<reference evidence="2" key="2">
    <citation type="submission" date="2024-06" db="EMBL/GenBank/DDBJ databases">
        <authorList>
            <person name="Plum-Jensen L.E."/>
            <person name="Schramm A."/>
            <person name="Marshall I.P.G."/>
        </authorList>
    </citation>
    <scope>NUCLEOTIDE SEQUENCE</scope>
    <source>
        <strain evidence="2">Rat1</strain>
    </source>
</reference>
<proteinExistence type="predicted"/>
<dbReference type="InterPro" id="IPR025649">
    <property type="entry name" value="DUF4360"/>
</dbReference>
<dbReference type="PANTHER" id="PTHR38847:SF1">
    <property type="entry name" value="PSEUDOURIDINE SYNTHASE RSUA_RLUA-LIKE DOMAIN-CONTAINING PROTEIN"/>
    <property type="match status" value="1"/>
</dbReference>
<dbReference type="Pfam" id="PF14273">
    <property type="entry name" value="DUF4360"/>
    <property type="match status" value="1"/>
</dbReference>
<reference evidence="2" key="1">
    <citation type="journal article" date="2024" name="Syst. Appl. Microbiol.">
        <title>First single-strain enrichments of Electrothrix cable bacteria, description of E. aestuarii sp. nov. and E. rattekaaiensis sp. nov., and proposal of a cable bacteria taxonomy following the rules of the SeqCode.</title>
        <authorList>
            <person name="Plum-Jensen L.E."/>
            <person name="Schramm A."/>
            <person name="Marshall I.P.G."/>
        </authorList>
    </citation>
    <scope>NUCLEOTIDE SEQUENCE</scope>
    <source>
        <strain evidence="2">Rat1</strain>
    </source>
</reference>
<dbReference type="PANTHER" id="PTHR38847">
    <property type="match status" value="1"/>
</dbReference>
<organism evidence="2">
    <name type="scientific">Candidatus Electrothrix aestuarii</name>
    <dbReference type="NCBI Taxonomy" id="3062594"/>
    <lineage>
        <taxon>Bacteria</taxon>
        <taxon>Pseudomonadati</taxon>
        <taxon>Thermodesulfobacteriota</taxon>
        <taxon>Desulfobulbia</taxon>
        <taxon>Desulfobulbales</taxon>
        <taxon>Desulfobulbaceae</taxon>
        <taxon>Candidatus Electrothrix</taxon>
    </lineage>
</organism>
<dbReference type="EMBL" id="CP159373">
    <property type="protein sequence ID" value="XCN71559.1"/>
    <property type="molecule type" value="Genomic_DNA"/>
</dbReference>
<evidence type="ECO:0000256" key="1">
    <source>
        <dbReference type="SAM" id="SignalP"/>
    </source>
</evidence>
<feature type="chain" id="PRO_5043695021" evidence="1">
    <location>
        <begin position="25"/>
        <end position="190"/>
    </location>
</feature>
<name>A0AAU8LRN5_9BACT</name>
<dbReference type="AlphaFoldDB" id="A0AAU8LRN5"/>
<dbReference type="KEGG" id="eaj:Q3M24_14710"/>
<feature type="signal peptide" evidence="1">
    <location>
        <begin position="1"/>
        <end position="24"/>
    </location>
</feature>
<sequence>MRKCYTVILSALASILFTTTYAFSSSPVYFKSPIKFRGTGCPGFNSITVPEDNKDTVTILFDQFDAARPKDNATSGTMRTSCSFVIPVHVPQGLQVSTMTATWKGYAEGRTKLRREYFFAGQRGPRADDSPKGDFTVRDNLMHGTAVWGKCGTDVPMRVNVAIRAESNPSYIAIKNMMSLKLTWRKCADN</sequence>
<evidence type="ECO:0000313" key="2">
    <source>
        <dbReference type="EMBL" id="XCN71559.1"/>
    </source>
</evidence>
<protein>
    <submittedName>
        <fullName evidence="2">DUF4360 domain-containing protein</fullName>
    </submittedName>
</protein>
<keyword evidence="1" id="KW-0732">Signal</keyword>
<accession>A0AAU8LRN5</accession>